<dbReference type="AlphaFoldDB" id="A0A0B0MZG7"/>
<accession>A0A0B0MZG7</accession>
<evidence type="ECO:0000313" key="3">
    <source>
        <dbReference type="Proteomes" id="UP000032142"/>
    </source>
</evidence>
<comment type="caution">
    <text evidence="2">The sequence shown here is derived from an EMBL/GenBank/DDBJ whole genome shotgun (WGS) entry which is preliminary data.</text>
</comment>
<dbReference type="Proteomes" id="UP000032142">
    <property type="component" value="Unassembled WGS sequence"/>
</dbReference>
<name>A0A0B0MZG7_GOSAR</name>
<sequence>MAFEWGNNHPQEAQAMGKAGSKFIEETLTIQNVYDYMFHLLNEYSKLLKFKPTIPSKAHRVCAESAACLQKGLWKDLMVQSMVKSPSHKLPCALPPPYEPQAIQASLDTKYKITRQVETRETEYWKKTKP</sequence>
<protein>
    <submittedName>
        <fullName evidence="2">KDEL motif-containing 1</fullName>
    </submittedName>
</protein>
<feature type="domain" description="Glycosyl transferase CAP10" evidence="1">
    <location>
        <begin position="2"/>
        <end position="120"/>
    </location>
</feature>
<dbReference type="InterPro" id="IPR006598">
    <property type="entry name" value="CAP10"/>
</dbReference>
<evidence type="ECO:0000259" key="1">
    <source>
        <dbReference type="Pfam" id="PF05686"/>
    </source>
</evidence>
<dbReference type="PANTHER" id="PTHR12203">
    <property type="entry name" value="KDEL LYS-ASP-GLU-LEU CONTAINING - RELATED"/>
    <property type="match status" value="1"/>
</dbReference>
<reference evidence="3" key="1">
    <citation type="submission" date="2014-09" db="EMBL/GenBank/DDBJ databases">
        <authorList>
            <person name="Mudge J."/>
            <person name="Ramaraj T."/>
            <person name="Lindquist I.E."/>
            <person name="Bharti A.K."/>
            <person name="Sundararajan A."/>
            <person name="Cameron C.T."/>
            <person name="Woodward J.E."/>
            <person name="May G.D."/>
            <person name="Brubaker C."/>
            <person name="Broadhvest J."/>
            <person name="Wilkins T.A."/>
        </authorList>
    </citation>
    <scope>NUCLEOTIDE SEQUENCE</scope>
    <source>
        <strain evidence="3">cv. AKA8401</strain>
    </source>
</reference>
<keyword evidence="3" id="KW-1185">Reference proteome</keyword>
<evidence type="ECO:0000313" key="2">
    <source>
        <dbReference type="EMBL" id="KHG04894.1"/>
    </source>
</evidence>
<gene>
    <name evidence="2" type="ORF">F383_29370</name>
</gene>
<dbReference type="PANTHER" id="PTHR12203:SF85">
    <property type="entry name" value="GLYCOSYLTRANSFERASE FAMILY 90 PROTEIN"/>
    <property type="match status" value="1"/>
</dbReference>
<dbReference type="Pfam" id="PF05686">
    <property type="entry name" value="Glyco_transf_90"/>
    <property type="match status" value="1"/>
</dbReference>
<dbReference type="InterPro" id="IPR051091">
    <property type="entry name" value="O-Glucosyltr/Glycosyltrsf_90"/>
</dbReference>
<organism evidence="2 3">
    <name type="scientific">Gossypium arboreum</name>
    <name type="common">Tree cotton</name>
    <name type="synonym">Gossypium nanking</name>
    <dbReference type="NCBI Taxonomy" id="29729"/>
    <lineage>
        <taxon>Eukaryota</taxon>
        <taxon>Viridiplantae</taxon>
        <taxon>Streptophyta</taxon>
        <taxon>Embryophyta</taxon>
        <taxon>Tracheophyta</taxon>
        <taxon>Spermatophyta</taxon>
        <taxon>Magnoliopsida</taxon>
        <taxon>eudicotyledons</taxon>
        <taxon>Gunneridae</taxon>
        <taxon>Pentapetalae</taxon>
        <taxon>rosids</taxon>
        <taxon>malvids</taxon>
        <taxon>Malvales</taxon>
        <taxon>Malvaceae</taxon>
        <taxon>Malvoideae</taxon>
        <taxon>Gossypium</taxon>
    </lineage>
</organism>
<dbReference type="EMBL" id="JRRC01420159">
    <property type="protein sequence ID" value="KHG04894.1"/>
    <property type="molecule type" value="Genomic_DNA"/>
</dbReference>
<proteinExistence type="predicted"/>